<comment type="caution">
    <text evidence="13">The sequence shown here is derived from an EMBL/GenBank/DDBJ whole genome shotgun (WGS) entry which is preliminary data.</text>
</comment>
<comment type="similarity">
    <text evidence="2">Belongs to the ABC transporter superfamily. ABCC family. Conjugate transporter (TC 3.A.1.208) subfamily.</text>
</comment>
<evidence type="ECO:0000259" key="12">
    <source>
        <dbReference type="PROSITE" id="PS50929"/>
    </source>
</evidence>
<dbReference type="PROSITE" id="PS50929">
    <property type="entry name" value="ABC_TM1F"/>
    <property type="match status" value="2"/>
</dbReference>
<proteinExistence type="inferred from homology"/>
<evidence type="ECO:0000256" key="6">
    <source>
        <dbReference type="ARBA" id="ARBA00022741"/>
    </source>
</evidence>
<keyword evidence="6" id="KW-0547">Nucleotide-binding</keyword>
<feature type="domain" description="ABC transporter" evidence="11">
    <location>
        <begin position="942"/>
        <end position="1175"/>
    </location>
</feature>
<dbReference type="Pfam" id="PF00005">
    <property type="entry name" value="ABC_tran"/>
    <property type="match status" value="2"/>
</dbReference>
<gene>
    <name evidence="13" type="ORF">DGYR_LOCUS13070</name>
</gene>
<dbReference type="AlphaFoldDB" id="A0A7I8WC89"/>
<feature type="domain" description="ABC transmembrane type-1" evidence="12">
    <location>
        <begin position="84"/>
        <end position="272"/>
    </location>
</feature>
<evidence type="ECO:0000256" key="7">
    <source>
        <dbReference type="ARBA" id="ARBA00022840"/>
    </source>
</evidence>
<feature type="domain" description="ABC transmembrane type-1" evidence="12">
    <location>
        <begin position="690"/>
        <end position="886"/>
    </location>
</feature>
<dbReference type="CDD" id="cd18580">
    <property type="entry name" value="ABC_6TM_ABCC_D2"/>
    <property type="match status" value="1"/>
</dbReference>
<dbReference type="CDD" id="cd03250">
    <property type="entry name" value="ABCC_MRP_domain1"/>
    <property type="match status" value="1"/>
</dbReference>
<keyword evidence="14" id="KW-1185">Reference proteome</keyword>
<dbReference type="OrthoDB" id="6500128at2759"/>
<dbReference type="GO" id="GO:0005524">
    <property type="term" value="F:ATP binding"/>
    <property type="evidence" value="ECO:0007669"/>
    <property type="project" value="UniProtKB-KW"/>
</dbReference>
<name>A0A7I8WC89_9ANNE</name>
<feature type="transmembrane region" description="Helical" evidence="10">
    <location>
        <begin position="307"/>
        <end position="329"/>
    </location>
</feature>
<keyword evidence="8 10" id="KW-1133">Transmembrane helix</keyword>
<dbReference type="InterPro" id="IPR050173">
    <property type="entry name" value="ABC_transporter_C-like"/>
</dbReference>
<dbReference type="InterPro" id="IPR003439">
    <property type="entry name" value="ABC_transporter-like_ATP-bd"/>
</dbReference>
<dbReference type="Gene3D" id="3.40.50.300">
    <property type="entry name" value="P-loop containing nucleotide triphosphate hydrolases"/>
    <property type="match status" value="2"/>
</dbReference>
<evidence type="ECO:0000256" key="5">
    <source>
        <dbReference type="ARBA" id="ARBA00022737"/>
    </source>
</evidence>
<evidence type="ECO:0000256" key="3">
    <source>
        <dbReference type="ARBA" id="ARBA00022448"/>
    </source>
</evidence>
<dbReference type="GO" id="GO:0016020">
    <property type="term" value="C:membrane"/>
    <property type="evidence" value="ECO:0007669"/>
    <property type="project" value="UniProtKB-SubCell"/>
</dbReference>
<protein>
    <submittedName>
        <fullName evidence="13">DgyrCDS13948</fullName>
    </submittedName>
</protein>
<feature type="transmembrane region" description="Helical" evidence="10">
    <location>
        <begin position="123"/>
        <end position="146"/>
    </location>
</feature>
<feature type="transmembrane region" description="Helical" evidence="10">
    <location>
        <begin position="648"/>
        <end position="667"/>
    </location>
</feature>
<evidence type="ECO:0000256" key="8">
    <source>
        <dbReference type="ARBA" id="ARBA00022989"/>
    </source>
</evidence>
<evidence type="ECO:0000256" key="2">
    <source>
        <dbReference type="ARBA" id="ARBA00009726"/>
    </source>
</evidence>
<evidence type="ECO:0000259" key="11">
    <source>
        <dbReference type="PROSITE" id="PS50893"/>
    </source>
</evidence>
<accession>A0A7I8WC89</accession>
<dbReference type="EMBL" id="CAJFCJ010000028">
    <property type="protein sequence ID" value="CAD5125739.1"/>
    <property type="molecule type" value="Genomic_DNA"/>
</dbReference>
<evidence type="ECO:0000313" key="14">
    <source>
        <dbReference type="Proteomes" id="UP000549394"/>
    </source>
</evidence>
<feature type="transmembrane region" description="Helical" evidence="10">
    <location>
        <begin position="785"/>
        <end position="808"/>
    </location>
</feature>
<dbReference type="InterPro" id="IPR027417">
    <property type="entry name" value="P-loop_NTPase"/>
</dbReference>
<dbReference type="PANTHER" id="PTHR24223">
    <property type="entry name" value="ATP-BINDING CASSETTE SUB-FAMILY C"/>
    <property type="match status" value="1"/>
</dbReference>
<keyword evidence="3" id="KW-0813">Transport</keyword>
<dbReference type="Proteomes" id="UP000549394">
    <property type="component" value="Unassembled WGS sequence"/>
</dbReference>
<feature type="transmembrane region" description="Helical" evidence="10">
    <location>
        <begin position="219"/>
        <end position="237"/>
    </location>
</feature>
<evidence type="ECO:0000256" key="1">
    <source>
        <dbReference type="ARBA" id="ARBA00004141"/>
    </source>
</evidence>
<dbReference type="Gene3D" id="1.20.1560.10">
    <property type="entry name" value="ABC transporter type 1, transmembrane domain"/>
    <property type="match status" value="2"/>
</dbReference>
<dbReference type="InterPro" id="IPR011527">
    <property type="entry name" value="ABC1_TM_dom"/>
</dbReference>
<dbReference type="PROSITE" id="PS00211">
    <property type="entry name" value="ABC_TRANSPORTER_1"/>
    <property type="match status" value="2"/>
</dbReference>
<dbReference type="InterPro" id="IPR044726">
    <property type="entry name" value="ABCC_6TM_D2"/>
</dbReference>
<evidence type="ECO:0000256" key="9">
    <source>
        <dbReference type="ARBA" id="ARBA00023136"/>
    </source>
</evidence>
<feature type="transmembrane region" description="Helical" evidence="10">
    <location>
        <begin position="83"/>
        <end position="111"/>
    </location>
</feature>
<dbReference type="SMART" id="SM00382">
    <property type="entry name" value="AAA"/>
    <property type="match status" value="2"/>
</dbReference>
<keyword evidence="7" id="KW-0067">ATP-binding</keyword>
<dbReference type="PROSITE" id="PS50893">
    <property type="entry name" value="ABC_TRANSPORTER_2"/>
    <property type="match status" value="2"/>
</dbReference>
<dbReference type="PANTHER" id="PTHR24223:SF456">
    <property type="entry name" value="MULTIDRUG RESISTANCE-ASSOCIATED PROTEIN LETHAL(2)03659"/>
    <property type="match status" value="1"/>
</dbReference>
<feature type="transmembrane region" description="Helical" evidence="10">
    <location>
        <begin position="192"/>
        <end position="213"/>
    </location>
</feature>
<keyword evidence="4 10" id="KW-0812">Transmembrane</keyword>
<feature type="transmembrane region" description="Helical" evidence="10">
    <location>
        <begin position="759"/>
        <end position="779"/>
    </location>
</feature>
<dbReference type="GO" id="GO:0140359">
    <property type="term" value="F:ABC-type transporter activity"/>
    <property type="evidence" value="ECO:0007669"/>
    <property type="project" value="InterPro"/>
</dbReference>
<evidence type="ECO:0000256" key="10">
    <source>
        <dbReference type="SAM" id="Phobius"/>
    </source>
</evidence>
<sequence>MNNPEKTANFLSKFTLWWMNDFLKVCRTKEIEQNELYDLNPNETSNYLHRILLKNLDKCLEMKPISSLKFFYYVIVKTFKNDYILMLSTCALAEIFRTSTPVLLSILISYFEDEPKVNKTMSYLVAIGLFLVNIVFGQMNGWYFHLAGINAMKVRSAFTTILKTKNDSILQLTSGRIINHISTDIEILTKGLVGGCFLILSPIFSAILLILIIYETGSFAFSLIGAIAAITIFQSLLSMKGSSIRVKIGNETDKRVKFMNEIIVGIKVIKMYTFFTLYQPLMVATLLHVGNGLNLKTNWPLTSFFRVFSYLQVLQVHCGFYLPFALFEFPTAIKSLRRIKEFLEEADLKKFYKEEENITDETIDNSVIEIADLKGYRNYREGNISGKDKIYKKNEKNLILQGITFQIERGQLLFVIGHVGAGKTTLMDALLKEIDIEYSKRIIGGNISYSSQEPWIFNGSIRDNILLEEEYFELKYNTILSSCCLNVDISNLTDGDATLVGERGLMLSGGQKARINLARSLYKEADVYILDDPLSALDARVCQQVYQKAIKTFLAEKAVILVTHRLNLIRNKDRVLFLENGRQKFIGEYDDFKKTAVSLNQPEVVNSVSTKSLLSKKTKSEAKLKEENIKYGKVGIDVYWVYLKSGRALIAMLASILLLTGFSYNTYNNYSLLEIVRKSNSTKGLDMNKAYLFLGNIFVIWLTFALGLISMSNFTTTASRNLHNKLFQKIMMAPCRIFDENSTGQIVNRFSRDIGFIDNLLPVIVYDINTVFMGIITAIGFTFYVIPYVVIVSVFLCLILAYVIYYVIRTSRHARRLEAAARSPLYSAISDTLPGLRTIRTLGVSDKYLAKVQRLSEEHTKAWYMFISLSSTISPSLMGLAVINILNILEPFEFFFRMLTELENAMTSVERINEYTKIESEHSLHGKPELEPPKDWPSTGKLQFENVVLQYIPEKSPVLNDISFTFENGEKIGVVGRTGAGKSSLLVAMLRLAKTSGKMILDGIDMTKLCLEATRKHFSVIPQDPVIFGTTLRKNLDPFNEHKDTDIWLALERTQLSPKFVKGVEGLNVELTESGANLSYGEKQLVCLARALLKKTKILILDEATANVDEETDEIIQKVLRDAFYQCTVITIAHRLNTIVNCGRVLVIGNGKIIEDGDPLNLLKINSEFRRLAEYDGSSNVDKLLKMGEELRNDNGTELLKDSISNNHNSDVVDDTIL</sequence>
<dbReference type="InterPro" id="IPR017871">
    <property type="entry name" value="ABC_transporter-like_CS"/>
</dbReference>
<keyword evidence="5" id="KW-0677">Repeat</keyword>
<comment type="subcellular location">
    <subcellularLocation>
        <location evidence="1">Membrane</location>
        <topology evidence="1">Multi-pass membrane protein</topology>
    </subcellularLocation>
</comment>
<dbReference type="FunFam" id="3.40.50.300:FF:000973">
    <property type="entry name" value="Multidrug resistance-associated protein 4"/>
    <property type="match status" value="1"/>
</dbReference>
<dbReference type="Pfam" id="PF00664">
    <property type="entry name" value="ABC_membrane"/>
    <property type="match status" value="2"/>
</dbReference>
<keyword evidence="9 10" id="KW-0472">Membrane</keyword>
<dbReference type="InterPro" id="IPR036640">
    <property type="entry name" value="ABC1_TM_sf"/>
</dbReference>
<dbReference type="GO" id="GO:0016887">
    <property type="term" value="F:ATP hydrolysis activity"/>
    <property type="evidence" value="ECO:0007669"/>
    <property type="project" value="InterPro"/>
</dbReference>
<evidence type="ECO:0000313" key="13">
    <source>
        <dbReference type="EMBL" id="CAD5125739.1"/>
    </source>
</evidence>
<dbReference type="FunFam" id="3.40.50.300:FF:000163">
    <property type="entry name" value="Multidrug resistance-associated protein member 4"/>
    <property type="match status" value="1"/>
</dbReference>
<dbReference type="CDD" id="cd03244">
    <property type="entry name" value="ABCC_MRP_domain2"/>
    <property type="match status" value="1"/>
</dbReference>
<reference evidence="13 14" key="1">
    <citation type="submission" date="2020-08" db="EMBL/GenBank/DDBJ databases">
        <authorList>
            <person name="Hejnol A."/>
        </authorList>
    </citation>
    <scope>NUCLEOTIDE SEQUENCE [LARGE SCALE GENOMIC DNA]</scope>
</reference>
<feature type="transmembrane region" description="Helical" evidence="10">
    <location>
        <begin position="690"/>
        <end position="711"/>
    </location>
</feature>
<feature type="domain" description="ABC transporter" evidence="11">
    <location>
        <begin position="384"/>
        <end position="605"/>
    </location>
</feature>
<feature type="transmembrane region" description="Helical" evidence="10">
    <location>
        <begin position="863"/>
        <end position="889"/>
    </location>
</feature>
<dbReference type="SUPFAM" id="SSF52540">
    <property type="entry name" value="P-loop containing nucleoside triphosphate hydrolases"/>
    <property type="match status" value="2"/>
</dbReference>
<dbReference type="SUPFAM" id="SSF90123">
    <property type="entry name" value="ABC transporter transmembrane region"/>
    <property type="match status" value="2"/>
</dbReference>
<evidence type="ECO:0000256" key="4">
    <source>
        <dbReference type="ARBA" id="ARBA00022692"/>
    </source>
</evidence>
<organism evidence="13 14">
    <name type="scientific">Dimorphilus gyrociliatus</name>
    <dbReference type="NCBI Taxonomy" id="2664684"/>
    <lineage>
        <taxon>Eukaryota</taxon>
        <taxon>Metazoa</taxon>
        <taxon>Spiralia</taxon>
        <taxon>Lophotrochozoa</taxon>
        <taxon>Annelida</taxon>
        <taxon>Polychaeta</taxon>
        <taxon>Polychaeta incertae sedis</taxon>
        <taxon>Dinophilidae</taxon>
        <taxon>Dimorphilus</taxon>
    </lineage>
</organism>
<dbReference type="InterPro" id="IPR003593">
    <property type="entry name" value="AAA+_ATPase"/>
</dbReference>